<feature type="domain" description="Glycosyltransferase subfamily 4-like N-terminal" evidence="3">
    <location>
        <begin position="49"/>
        <end position="159"/>
    </location>
</feature>
<dbReference type="RefSeq" id="WP_168485152.1">
    <property type="nucleotide sequence ID" value="NZ_JAAZSQ010000002.1"/>
</dbReference>
<evidence type="ECO:0000313" key="4">
    <source>
        <dbReference type="EMBL" id="NKX53850.1"/>
    </source>
</evidence>
<keyword evidence="5" id="KW-1185">Reference proteome</keyword>
<dbReference type="GO" id="GO:0016757">
    <property type="term" value="F:glycosyltransferase activity"/>
    <property type="evidence" value="ECO:0007669"/>
    <property type="project" value="UniProtKB-KW"/>
</dbReference>
<dbReference type="InterPro" id="IPR028098">
    <property type="entry name" value="Glyco_trans_4-like_N"/>
</dbReference>
<keyword evidence="2 4" id="KW-0808">Transferase</keyword>
<evidence type="ECO:0000313" key="5">
    <source>
        <dbReference type="Proteomes" id="UP000544090"/>
    </source>
</evidence>
<protein>
    <submittedName>
        <fullName evidence="4">Glycosyltransferase family 4 protein</fullName>
    </submittedName>
</protein>
<sequence>MGGTDPKVLHLYDAADVGATLVRYGRRQHLPWRQFNTVPPADAALLPDPPNGPGRRARRLLAEAYWQAARAAGILRADLLHVHSGSRLGIVRSRPHRPFVLHFHGTDIRTQYYDPARRPVLQWGADHAAAVLYSTPDLRPHAQAARPDALYLPNPADLEELPAWAPAARPRVVFASRWDEAKGGAAQLDTAKALAAAAGPEVELQGLDWGGAAGEAAALGVKLLPRMPKPQYLRWLASAHCVIGQSAGILAMSELQAVAIGVPVAMPLGEGFYPGPSPVLRGSGPGELAAQAMAALADPAGTSAKLAGRAWVQAHHSPQQAVARLADLYRGLAGSRQR</sequence>
<evidence type="ECO:0000256" key="1">
    <source>
        <dbReference type="ARBA" id="ARBA00022676"/>
    </source>
</evidence>
<keyword evidence="1" id="KW-0328">Glycosyltransferase</keyword>
<dbReference type="EMBL" id="JAAZSQ010000002">
    <property type="protein sequence ID" value="NKX53850.1"/>
    <property type="molecule type" value="Genomic_DNA"/>
</dbReference>
<name>A0A7X6HCB2_9MICC</name>
<evidence type="ECO:0000256" key="2">
    <source>
        <dbReference type="ARBA" id="ARBA00022679"/>
    </source>
</evidence>
<reference evidence="4 5" key="1">
    <citation type="submission" date="2020-04" db="EMBL/GenBank/DDBJ databases">
        <title>Arthrobacter sp. nov.</title>
        <authorList>
            <person name="Liu S."/>
        </authorList>
    </citation>
    <scope>NUCLEOTIDE SEQUENCE [LARGE SCALE GENOMIC DNA]</scope>
    <source>
        <strain evidence="4 5">E918</strain>
    </source>
</reference>
<comment type="caution">
    <text evidence="4">The sequence shown here is derived from an EMBL/GenBank/DDBJ whole genome shotgun (WGS) entry which is preliminary data.</text>
</comment>
<proteinExistence type="predicted"/>
<evidence type="ECO:0000259" key="3">
    <source>
        <dbReference type="Pfam" id="PF13439"/>
    </source>
</evidence>
<organism evidence="4 5">
    <name type="scientific">Arthrobacter mobilis</name>
    <dbReference type="NCBI Taxonomy" id="2724944"/>
    <lineage>
        <taxon>Bacteria</taxon>
        <taxon>Bacillati</taxon>
        <taxon>Actinomycetota</taxon>
        <taxon>Actinomycetes</taxon>
        <taxon>Micrococcales</taxon>
        <taxon>Micrococcaceae</taxon>
        <taxon>Arthrobacter</taxon>
    </lineage>
</organism>
<gene>
    <name evidence="4" type="ORF">HGG74_04690</name>
</gene>
<dbReference type="Gene3D" id="3.40.50.2000">
    <property type="entry name" value="Glycogen Phosphorylase B"/>
    <property type="match status" value="1"/>
</dbReference>
<accession>A0A7X6HCB2</accession>
<dbReference type="SUPFAM" id="SSF53756">
    <property type="entry name" value="UDP-Glycosyltransferase/glycogen phosphorylase"/>
    <property type="match status" value="1"/>
</dbReference>
<dbReference type="Proteomes" id="UP000544090">
    <property type="component" value="Unassembled WGS sequence"/>
</dbReference>
<dbReference type="AlphaFoldDB" id="A0A7X6HCB2"/>
<dbReference type="Pfam" id="PF13439">
    <property type="entry name" value="Glyco_transf_4"/>
    <property type="match status" value="1"/>
</dbReference>